<accession>A0A8K0UW63</accession>
<dbReference type="Proteomes" id="UP000813824">
    <property type="component" value="Unassembled WGS sequence"/>
</dbReference>
<feature type="region of interest" description="Disordered" evidence="1">
    <location>
        <begin position="234"/>
        <end position="259"/>
    </location>
</feature>
<sequence>MSNGCPTGYYSTYSKTCDTEKLMNEADTQPSAAKKGGGTLDVHRGDTYQFGYFLRKTDAHSVVIKTRRFILAPQLQTRNVAQSPRDLPAKASEKERRKRSAPQKKPAAAKPAQKSRKTKGKGRAIASESEEEIIDISDDGSDEGRDNDLVAAGSAPLRRSSRRTSVASGQYREDDEGEDPEADPMDDDIEMTNKTEDMPPPPKPLDRPAFDTLAQGLIAMDDDLNDARVKAEEAEVQLMPPDREPSEGKTPAPGDDASIPLEVDEEEKPKLALRLSYQGFNIHGRAICVIVEPYPPLRAPSTTRDLSLAPMGVVAPRAPSIAPADYIPPSVAAQHRARTPLFLPEDDRERSVTPAPWGQEERVLPPVPLFSEELSPPSFEDGGMYELSQILQSVGGYPAGAAEDDDEIDGAAFFGDADENRGL</sequence>
<dbReference type="OrthoDB" id="5374757at2759"/>
<evidence type="ECO:0000256" key="1">
    <source>
        <dbReference type="SAM" id="MobiDB-lite"/>
    </source>
</evidence>
<feature type="region of interest" description="Disordered" evidence="1">
    <location>
        <begin position="79"/>
        <end position="214"/>
    </location>
</feature>
<dbReference type="AlphaFoldDB" id="A0A8K0UW63"/>
<feature type="compositionally biased region" description="Basic residues" evidence="1">
    <location>
        <begin position="113"/>
        <end position="122"/>
    </location>
</feature>
<evidence type="ECO:0000313" key="3">
    <source>
        <dbReference type="Proteomes" id="UP000813824"/>
    </source>
</evidence>
<evidence type="ECO:0000313" key="2">
    <source>
        <dbReference type="EMBL" id="KAH8105903.1"/>
    </source>
</evidence>
<feature type="region of interest" description="Disordered" evidence="1">
    <location>
        <begin position="398"/>
        <end position="423"/>
    </location>
</feature>
<gene>
    <name evidence="2" type="ORF">BXZ70DRAFT_1004204</name>
</gene>
<protein>
    <submittedName>
        <fullName evidence="2">Uncharacterized protein</fullName>
    </submittedName>
</protein>
<name>A0A8K0UW63_9AGAR</name>
<feature type="compositionally biased region" description="Acidic residues" evidence="1">
    <location>
        <begin position="173"/>
        <end position="190"/>
    </location>
</feature>
<dbReference type="EMBL" id="JAEVFJ010000003">
    <property type="protein sequence ID" value="KAH8105903.1"/>
    <property type="molecule type" value="Genomic_DNA"/>
</dbReference>
<proteinExistence type="predicted"/>
<feature type="compositionally biased region" description="Low complexity" evidence="1">
    <location>
        <begin position="103"/>
        <end position="112"/>
    </location>
</feature>
<reference evidence="2" key="1">
    <citation type="journal article" date="2021" name="New Phytol.">
        <title>Evolutionary innovations through gain and loss of genes in the ectomycorrhizal Boletales.</title>
        <authorList>
            <person name="Wu G."/>
            <person name="Miyauchi S."/>
            <person name="Morin E."/>
            <person name="Kuo A."/>
            <person name="Drula E."/>
            <person name="Varga T."/>
            <person name="Kohler A."/>
            <person name="Feng B."/>
            <person name="Cao Y."/>
            <person name="Lipzen A."/>
            <person name="Daum C."/>
            <person name="Hundley H."/>
            <person name="Pangilinan J."/>
            <person name="Johnson J."/>
            <person name="Barry K."/>
            <person name="LaButti K."/>
            <person name="Ng V."/>
            <person name="Ahrendt S."/>
            <person name="Min B."/>
            <person name="Choi I.G."/>
            <person name="Park H."/>
            <person name="Plett J.M."/>
            <person name="Magnuson J."/>
            <person name="Spatafora J.W."/>
            <person name="Nagy L.G."/>
            <person name="Henrissat B."/>
            <person name="Grigoriev I.V."/>
            <person name="Yang Z.L."/>
            <person name="Xu J."/>
            <person name="Martin F.M."/>
        </authorList>
    </citation>
    <scope>NUCLEOTIDE SEQUENCE</scope>
    <source>
        <strain evidence="2">KKN 215</strain>
    </source>
</reference>
<feature type="compositionally biased region" description="Acidic residues" evidence="1">
    <location>
        <begin position="128"/>
        <end position="141"/>
    </location>
</feature>
<organism evidence="2 3">
    <name type="scientific">Cristinia sonorae</name>
    <dbReference type="NCBI Taxonomy" id="1940300"/>
    <lineage>
        <taxon>Eukaryota</taxon>
        <taxon>Fungi</taxon>
        <taxon>Dikarya</taxon>
        <taxon>Basidiomycota</taxon>
        <taxon>Agaricomycotina</taxon>
        <taxon>Agaricomycetes</taxon>
        <taxon>Agaricomycetidae</taxon>
        <taxon>Agaricales</taxon>
        <taxon>Pleurotineae</taxon>
        <taxon>Stephanosporaceae</taxon>
        <taxon>Cristinia</taxon>
    </lineage>
</organism>
<comment type="caution">
    <text evidence="2">The sequence shown here is derived from an EMBL/GenBank/DDBJ whole genome shotgun (WGS) entry which is preliminary data.</text>
</comment>
<keyword evidence="3" id="KW-1185">Reference proteome</keyword>